<keyword evidence="2" id="KW-0378">Hydrolase</keyword>
<dbReference type="CDD" id="cd00586">
    <property type="entry name" value="4HBT"/>
    <property type="match status" value="1"/>
</dbReference>
<dbReference type="PANTHER" id="PTHR31793">
    <property type="entry name" value="4-HYDROXYBENZOYL-COA THIOESTERASE FAMILY MEMBER"/>
    <property type="match status" value="1"/>
</dbReference>
<evidence type="ECO:0000256" key="2">
    <source>
        <dbReference type="ARBA" id="ARBA00022801"/>
    </source>
</evidence>
<evidence type="ECO:0000313" key="3">
    <source>
        <dbReference type="EMBL" id="PIT38278.1"/>
    </source>
</evidence>
<proteinExistence type="inferred from homology"/>
<dbReference type="GO" id="GO:0047617">
    <property type="term" value="F:fatty acyl-CoA hydrolase activity"/>
    <property type="evidence" value="ECO:0007669"/>
    <property type="project" value="TreeGrafter"/>
</dbReference>
<name>A0A2N9X525_9NEIS</name>
<dbReference type="Pfam" id="PF13279">
    <property type="entry name" value="4HBT_2"/>
    <property type="match status" value="1"/>
</dbReference>
<evidence type="ECO:0008006" key="5">
    <source>
        <dbReference type="Google" id="ProtNLM"/>
    </source>
</evidence>
<organism evidence="3 4">
    <name type="scientific">Snodgrassella alvi</name>
    <dbReference type="NCBI Taxonomy" id="1196083"/>
    <lineage>
        <taxon>Bacteria</taxon>
        <taxon>Pseudomonadati</taxon>
        <taxon>Pseudomonadota</taxon>
        <taxon>Betaproteobacteria</taxon>
        <taxon>Neisseriales</taxon>
        <taxon>Neisseriaceae</taxon>
        <taxon>Snodgrassella</taxon>
    </lineage>
</organism>
<dbReference type="AlphaFoldDB" id="A0A2N9X525"/>
<dbReference type="Gene3D" id="3.10.129.10">
    <property type="entry name" value="Hotdog Thioesterase"/>
    <property type="match status" value="1"/>
</dbReference>
<sequence>MQKLEQTLSATVHQTQIRVRGFHVDVYRHVNNARYLEFLEEARWEYFDTAGLTPLLAEAGCGMAVININISYRHSAVFGDDLLIETAFSRVHSRKVEISQTIFLKDTGQTVVQALVTFVAFDEQNNKAVSFPAAILQRFKTLMLHDCIQKNPA</sequence>
<evidence type="ECO:0000313" key="4">
    <source>
        <dbReference type="Proteomes" id="UP000230202"/>
    </source>
</evidence>
<keyword evidence="4" id="KW-1185">Reference proteome</keyword>
<comment type="caution">
    <text evidence="3">The sequence shown here is derived from an EMBL/GenBank/DDBJ whole genome shotgun (WGS) entry which is preliminary data.</text>
</comment>
<reference evidence="3" key="1">
    <citation type="journal article" date="2017" name="MBio">
        <title>Type VI secretion-mediated competition in the bee gut microbiome.</title>
        <authorList>
            <person name="Steele M.I."/>
            <person name="Kwong W.K."/>
            <person name="Powell J.E."/>
            <person name="Whiteley M."/>
            <person name="Moran N.A."/>
        </authorList>
    </citation>
    <scope>NUCLEOTIDE SEQUENCE [LARGE SCALE GENOMIC DNA]</scope>
    <source>
        <strain evidence="3">WkB273</strain>
    </source>
</reference>
<dbReference type="EMBL" id="MEIL01000029">
    <property type="protein sequence ID" value="PIT38278.1"/>
    <property type="molecule type" value="Genomic_DNA"/>
</dbReference>
<protein>
    <recommendedName>
        <fullName evidence="5">Thioesterase</fullName>
    </recommendedName>
</protein>
<dbReference type="NCBIfam" id="TIGR00051">
    <property type="entry name" value="YbgC/FadM family acyl-CoA thioesterase"/>
    <property type="match status" value="1"/>
</dbReference>
<dbReference type="PIRSF" id="PIRSF003230">
    <property type="entry name" value="YbgC"/>
    <property type="match status" value="1"/>
</dbReference>
<dbReference type="InterPro" id="IPR029069">
    <property type="entry name" value="HotDog_dom_sf"/>
</dbReference>
<dbReference type="SUPFAM" id="SSF54637">
    <property type="entry name" value="Thioesterase/thiol ester dehydrase-isomerase"/>
    <property type="match status" value="1"/>
</dbReference>
<dbReference type="Proteomes" id="UP000230202">
    <property type="component" value="Unassembled WGS sequence"/>
</dbReference>
<dbReference type="InterPro" id="IPR050563">
    <property type="entry name" value="4-hydroxybenzoyl-CoA_TE"/>
</dbReference>
<gene>
    <name evidence="3" type="ORF">BHC54_06920</name>
</gene>
<dbReference type="PANTHER" id="PTHR31793:SF24">
    <property type="entry name" value="LONG-CHAIN ACYL-COA THIOESTERASE FADM"/>
    <property type="match status" value="1"/>
</dbReference>
<accession>A0A2N9X525</accession>
<evidence type="ECO:0000256" key="1">
    <source>
        <dbReference type="ARBA" id="ARBA00005953"/>
    </source>
</evidence>
<comment type="similarity">
    <text evidence="1">Belongs to the 4-hydroxybenzoyl-CoA thioesterase family.</text>
</comment>
<dbReference type="RefSeq" id="WP_100152273.1">
    <property type="nucleotide sequence ID" value="NZ_MEIL01000029.1"/>
</dbReference>
<dbReference type="InterPro" id="IPR006684">
    <property type="entry name" value="YbgC/YbaW"/>
</dbReference>